<name>A0AAD1UAX2_EUPCR</name>
<keyword evidence="3" id="KW-1185">Reference proteome</keyword>
<dbReference type="Proteomes" id="UP001295684">
    <property type="component" value="Unassembled WGS sequence"/>
</dbReference>
<feature type="compositionally biased region" description="Basic residues" evidence="1">
    <location>
        <begin position="169"/>
        <end position="179"/>
    </location>
</feature>
<evidence type="ECO:0008006" key="4">
    <source>
        <dbReference type="Google" id="ProtNLM"/>
    </source>
</evidence>
<evidence type="ECO:0000256" key="1">
    <source>
        <dbReference type="SAM" id="MobiDB-lite"/>
    </source>
</evidence>
<feature type="region of interest" description="Disordered" evidence="1">
    <location>
        <begin position="45"/>
        <end position="67"/>
    </location>
</feature>
<sequence length="523" mass="61491">MKTNKKFAKEISRREQILIDYKPVELKQPKFKKLKLSHKNVNLSKDEGYLTLRQSRKLRSTSSKPRPMERRLLGSKVKKNRNIDSVSLPRIKNTAPDQSKDEEFKTRVKVSTDNADEDLIQRRPKKKTKKSTRKKNIISSDKPHYLQPINRDTHITTVMTPPEQEEKKIRKKKKDKKKKTQEQIERDDFVEAFLEKNSHVMHVKTQEYGLKSKKGKFKEFNLMTDERAIEHEKHEKQKKSLNKSMPLDLKRKFTQEEKKEKTKAKDKDKTVNIKEETKNPKKSKKTKNLDMAKAATVPTKPEPFLDFEKDLEIGDNFIIESELTKEQLAEWNSLKDPDDAEDLSENELKKIEKKFQYCYKDLNKKKATKLMEEPSLISIEAIVQNHPALKFLCHDQVVNILKERDIESIRMKKQVIPKKAKPDRIYFVLFGLIRLKEATQDEYYGICKVGWPIGEEVLLESAEAHYDTAQAGNTAGVIYITLEELEKIKEGTSPEEYERFIKRLKKFSFLKKIMRKVNLEKDD</sequence>
<organism evidence="2 3">
    <name type="scientific">Euplotes crassus</name>
    <dbReference type="NCBI Taxonomy" id="5936"/>
    <lineage>
        <taxon>Eukaryota</taxon>
        <taxon>Sar</taxon>
        <taxon>Alveolata</taxon>
        <taxon>Ciliophora</taxon>
        <taxon>Intramacronucleata</taxon>
        <taxon>Spirotrichea</taxon>
        <taxon>Hypotrichia</taxon>
        <taxon>Euplotida</taxon>
        <taxon>Euplotidae</taxon>
        <taxon>Moneuplotes</taxon>
    </lineage>
</organism>
<feature type="compositionally biased region" description="Basic and acidic residues" evidence="1">
    <location>
        <begin position="248"/>
        <end position="279"/>
    </location>
</feature>
<dbReference type="AlphaFoldDB" id="A0AAD1UAX2"/>
<evidence type="ECO:0000313" key="2">
    <source>
        <dbReference type="EMBL" id="CAI2364595.1"/>
    </source>
</evidence>
<feature type="region of interest" description="Disordered" evidence="1">
    <location>
        <begin position="230"/>
        <end position="292"/>
    </location>
</feature>
<feature type="region of interest" description="Disordered" evidence="1">
    <location>
        <begin position="87"/>
        <end position="118"/>
    </location>
</feature>
<evidence type="ECO:0000313" key="3">
    <source>
        <dbReference type="Proteomes" id="UP001295684"/>
    </source>
</evidence>
<protein>
    <recommendedName>
        <fullName evidence="4">Cyclic nucleotide-binding domain-containing protein</fullName>
    </recommendedName>
</protein>
<gene>
    <name evidence="2" type="ORF">ECRASSUSDP1_LOCUS5940</name>
</gene>
<reference evidence="2" key="1">
    <citation type="submission" date="2023-07" db="EMBL/GenBank/DDBJ databases">
        <authorList>
            <consortium name="AG Swart"/>
            <person name="Singh M."/>
            <person name="Singh A."/>
            <person name="Seah K."/>
            <person name="Emmerich C."/>
        </authorList>
    </citation>
    <scope>NUCLEOTIDE SEQUENCE</scope>
    <source>
        <strain evidence="2">DP1</strain>
    </source>
</reference>
<proteinExistence type="predicted"/>
<dbReference type="SUPFAM" id="SSF51206">
    <property type="entry name" value="cAMP-binding domain-like"/>
    <property type="match status" value="1"/>
</dbReference>
<comment type="caution">
    <text evidence="2">The sequence shown here is derived from an EMBL/GenBank/DDBJ whole genome shotgun (WGS) entry which is preliminary data.</text>
</comment>
<dbReference type="EMBL" id="CAMPGE010005755">
    <property type="protein sequence ID" value="CAI2364595.1"/>
    <property type="molecule type" value="Genomic_DNA"/>
</dbReference>
<accession>A0AAD1UAX2</accession>
<dbReference type="InterPro" id="IPR018490">
    <property type="entry name" value="cNMP-bd_dom_sf"/>
</dbReference>
<feature type="region of interest" description="Disordered" evidence="1">
    <location>
        <begin position="158"/>
        <end position="183"/>
    </location>
</feature>